<evidence type="ECO:0000313" key="3">
    <source>
        <dbReference type="Proteomes" id="UP001501153"/>
    </source>
</evidence>
<accession>A0ABP8I9V1</accession>
<dbReference type="Pfam" id="PF00561">
    <property type="entry name" value="Abhydrolase_1"/>
    <property type="match status" value="1"/>
</dbReference>
<dbReference type="PANTHER" id="PTHR43689">
    <property type="entry name" value="HYDROLASE"/>
    <property type="match status" value="1"/>
</dbReference>
<feature type="domain" description="AB hydrolase-1" evidence="1">
    <location>
        <begin position="59"/>
        <end position="174"/>
    </location>
</feature>
<keyword evidence="3" id="KW-1185">Reference proteome</keyword>
<dbReference type="RefSeq" id="WP_345235533.1">
    <property type="nucleotide sequence ID" value="NZ_BAABGZ010000016.1"/>
</dbReference>
<sequence>MHAPHHSFFKDPARAQAFFSSWTQAIETLNQCRYQRQEVPSQLGTTVVWSLNAEQHSWPALVIFPGFRTCGLFWDLDNNLAPLKETHRIYLVDVNGQPCLSAGYTPKIKSLDYGHWAADLLQQLGLDRVGVAGASFGALLGLKLAQVAPERISHLALLNPGCLQPFSLGLKNLYYNLMPLAFPSEANVRKFLNAAVFCSGFHELSAPAMQLLVDYEVFAIREYRDNTPKPYAMTAAELEQVSVPVYLLLGDKDLLFPYQKSLAVARRHLKTLRQALVLPNIGHGIEISPVAMAALAGFIREDASALAASQDIAL</sequence>
<dbReference type="EMBL" id="BAABGZ010000016">
    <property type="protein sequence ID" value="GAA4354450.1"/>
    <property type="molecule type" value="Genomic_DNA"/>
</dbReference>
<dbReference type="SUPFAM" id="SSF53474">
    <property type="entry name" value="alpha/beta-Hydrolases"/>
    <property type="match status" value="1"/>
</dbReference>
<protein>
    <recommendedName>
        <fullName evidence="1">AB hydrolase-1 domain-containing protein</fullName>
    </recommendedName>
</protein>
<evidence type="ECO:0000259" key="1">
    <source>
        <dbReference type="Pfam" id="PF00561"/>
    </source>
</evidence>
<dbReference type="Gene3D" id="3.40.50.1820">
    <property type="entry name" value="alpha/beta hydrolase"/>
    <property type="match status" value="1"/>
</dbReference>
<comment type="caution">
    <text evidence="2">The sequence shown here is derived from an EMBL/GenBank/DDBJ whole genome shotgun (WGS) entry which is preliminary data.</text>
</comment>
<name>A0ABP8I9V1_9BACT</name>
<evidence type="ECO:0000313" key="2">
    <source>
        <dbReference type="EMBL" id="GAA4354450.1"/>
    </source>
</evidence>
<gene>
    <name evidence="2" type="ORF">GCM10023185_16320</name>
</gene>
<proteinExistence type="predicted"/>
<reference evidence="3" key="1">
    <citation type="journal article" date="2019" name="Int. J. Syst. Evol. Microbiol.">
        <title>The Global Catalogue of Microorganisms (GCM) 10K type strain sequencing project: providing services to taxonomists for standard genome sequencing and annotation.</title>
        <authorList>
            <consortium name="The Broad Institute Genomics Platform"/>
            <consortium name="The Broad Institute Genome Sequencing Center for Infectious Disease"/>
            <person name="Wu L."/>
            <person name="Ma J."/>
        </authorList>
    </citation>
    <scope>NUCLEOTIDE SEQUENCE [LARGE SCALE GENOMIC DNA]</scope>
    <source>
        <strain evidence="3">JCM 17923</strain>
    </source>
</reference>
<organism evidence="2 3">
    <name type="scientific">Hymenobacter saemangeumensis</name>
    <dbReference type="NCBI Taxonomy" id="1084522"/>
    <lineage>
        <taxon>Bacteria</taxon>
        <taxon>Pseudomonadati</taxon>
        <taxon>Bacteroidota</taxon>
        <taxon>Cytophagia</taxon>
        <taxon>Cytophagales</taxon>
        <taxon>Hymenobacteraceae</taxon>
        <taxon>Hymenobacter</taxon>
    </lineage>
</organism>
<dbReference type="InterPro" id="IPR029058">
    <property type="entry name" value="AB_hydrolase_fold"/>
</dbReference>
<dbReference type="InterPro" id="IPR000073">
    <property type="entry name" value="AB_hydrolase_1"/>
</dbReference>
<dbReference type="Proteomes" id="UP001501153">
    <property type="component" value="Unassembled WGS sequence"/>
</dbReference>
<dbReference type="PANTHER" id="PTHR43689:SF8">
    <property type="entry name" value="ALPHA_BETA-HYDROLASES SUPERFAMILY PROTEIN"/>
    <property type="match status" value="1"/>
</dbReference>